<proteinExistence type="predicted"/>
<feature type="transmembrane region" description="Helical" evidence="1">
    <location>
        <begin position="464"/>
        <end position="483"/>
    </location>
</feature>
<feature type="transmembrane region" description="Helical" evidence="1">
    <location>
        <begin position="321"/>
        <end position="340"/>
    </location>
</feature>
<dbReference type="SUPFAM" id="SSF48452">
    <property type="entry name" value="TPR-like"/>
    <property type="match status" value="1"/>
</dbReference>
<feature type="transmembrane region" description="Helical" evidence="1">
    <location>
        <begin position="229"/>
        <end position="246"/>
    </location>
</feature>
<dbReference type="InterPro" id="IPR011990">
    <property type="entry name" value="TPR-like_helical_dom_sf"/>
</dbReference>
<feature type="transmembrane region" description="Helical" evidence="1">
    <location>
        <begin position="297"/>
        <end position="315"/>
    </location>
</feature>
<feature type="transmembrane region" description="Helical" evidence="1">
    <location>
        <begin position="383"/>
        <end position="401"/>
    </location>
</feature>
<dbReference type="AlphaFoldDB" id="A0A496PG73"/>
<feature type="transmembrane region" description="Helical" evidence="1">
    <location>
        <begin position="252"/>
        <end position="269"/>
    </location>
</feature>
<keyword evidence="3" id="KW-1185">Reference proteome</keyword>
<reference evidence="2 3" key="1">
    <citation type="submission" date="2018-07" db="EMBL/GenBank/DDBJ databases">
        <title>Arthrobacter sp. nov., isolated from raw cow's milk with high bacterial count.</title>
        <authorList>
            <person name="Hahne J."/>
            <person name="Isele D."/>
            <person name="Lipski A."/>
        </authorList>
    </citation>
    <scope>NUCLEOTIDE SEQUENCE [LARGE SCALE GENOMIC DNA]</scope>
    <source>
        <strain evidence="2 3">JZ R-183</strain>
    </source>
</reference>
<evidence type="ECO:0000256" key="1">
    <source>
        <dbReference type="SAM" id="Phobius"/>
    </source>
</evidence>
<protein>
    <submittedName>
        <fullName evidence="2">Uncharacterized protein</fullName>
    </submittedName>
</protein>
<name>A0A496PG73_9MICC</name>
<sequence>MSELENVLRRAHVYFAGGRYAQARRVLLDTGSEYGNDTEWLKSLSAVEMADGHPEVAEQILAHALSLEPESAALWFNRASAALDLGQARAGLSYINTSLHFDPMDGDAHMQLARALLALGDEVYLDQAEQAIAEAARLGAHPVLVARFTAFLQVQRGDSAGARSTLVEALGAHPEDEALRLHYAMILGEDAKGHRRAGQILTAALAQHPDETSARRELLRRKHRAHLRLRYVPVCALGLVGFAALAPTPWNAGFAAAGALGSAVVWWLGERAAAGVVADDAGREYLSAHPGLRWGRWVLLLCSLLAWAPAAALALPGGPGLVAAWGWLASVATAAVAWAAGELVRCSVLRDDLDQASPLSIQTQFASLRVSRAAVGGSGPPRLRWLVTIPVLLLLLAPVVFPGAGPALGSGLALMGLSVWVAAAAMLRGSDAWRILANRLRNRPSGAGADPAASGKIRSAQYQAAASVVVVLLVCAGAFAQGASRVAGLM</sequence>
<keyword evidence="1" id="KW-0472">Membrane</keyword>
<comment type="caution">
    <text evidence="2">The sequence shown here is derived from an EMBL/GenBank/DDBJ whole genome shotgun (WGS) entry which is preliminary data.</text>
</comment>
<evidence type="ECO:0000313" key="2">
    <source>
        <dbReference type="EMBL" id="RKW69535.1"/>
    </source>
</evidence>
<evidence type="ECO:0000313" key="3">
    <source>
        <dbReference type="Proteomes" id="UP000273119"/>
    </source>
</evidence>
<dbReference type="RefSeq" id="WP_121485865.1">
    <property type="nucleotide sequence ID" value="NZ_QQXL01000008.1"/>
</dbReference>
<keyword evidence="1" id="KW-0812">Transmembrane</keyword>
<accession>A0A496PG73</accession>
<gene>
    <name evidence="2" type="ORF">DWQ67_12070</name>
</gene>
<dbReference type="Gene3D" id="1.25.40.10">
    <property type="entry name" value="Tetratricopeptide repeat domain"/>
    <property type="match status" value="1"/>
</dbReference>
<organism evidence="2 3">
    <name type="scientific">Galactobacter caseinivorans</name>
    <dbReference type="NCBI Taxonomy" id="2676123"/>
    <lineage>
        <taxon>Bacteria</taxon>
        <taxon>Bacillati</taxon>
        <taxon>Actinomycetota</taxon>
        <taxon>Actinomycetes</taxon>
        <taxon>Micrococcales</taxon>
        <taxon>Micrococcaceae</taxon>
        <taxon>Galactobacter</taxon>
    </lineage>
</organism>
<feature type="transmembrane region" description="Helical" evidence="1">
    <location>
        <begin position="407"/>
        <end position="427"/>
    </location>
</feature>
<dbReference type="Proteomes" id="UP000273119">
    <property type="component" value="Unassembled WGS sequence"/>
</dbReference>
<keyword evidence="1" id="KW-1133">Transmembrane helix</keyword>
<dbReference type="EMBL" id="QQXL01000008">
    <property type="protein sequence ID" value="RKW69535.1"/>
    <property type="molecule type" value="Genomic_DNA"/>
</dbReference>